<feature type="transmembrane region" description="Helical" evidence="2">
    <location>
        <begin position="232"/>
        <end position="253"/>
    </location>
</feature>
<feature type="region of interest" description="Disordered" evidence="1">
    <location>
        <begin position="1"/>
        <end position="33"/>
    </location>
</feature>
<feature type="transmembrane region" description="Helical" evidence="2">
    <location>
        <begin position="170"/>
        <end position="195"/>
    </location>
</feature>
<feature type="compositionally biased region" description="Low complexity" evidence="1">
    <location>
        <begin position="402"/>
        <end position="425"/>
    </location>
</feature>
<dbReference type="Proteomes" id="UP001144280">
    <property type="component" value="Unassembled WGS sequence"/>
</dbReference>
<feature type="transmembrane region" description="Helical" evidence="2">
    <location>
        <begin position="146"/>
        <end position="163"/>
    </location>
</feature>
<feature type="transmembrane region" description="Helical" evidence="2">
    <location>
        <begin position="274"/>
        <end position="301"/>
    </location>
</feature>
<evidence type="ECO:0000313" key="4">
    <source>
        <dbReference type="Proteomes" id="UP001144280"/>
    </source>
</evidence>
<evidence type="ECO:0000313" key="3">
    <source>
        <dbReference type="EMBL" id="GLI03512.1"/>
    </source>
</evidence>
<organism evidence="3 4">
    <name type="scientific">Phytohabitans aurantiacus</name>
    <dbReference type="NCBI Taxonomy" id="3016789"/>
    <lineage>
        <taxon>Bacteria</taxon>
        <taxon>Bacillati</taxon>
        <taxon>Actinomycetota</taxon>
        <taxon>Actinomycetes</taxon>
        <taxon>Micromonosporales</taxon>
        <taxon>Micromonosporaceae</taxon>
    </lineage>
</organism>
<dbReference type="EMBL" id="BSDI01000087">
    <property type="protein sequence ID" value="GLI03512.1"/>
    <property type="molecule type" value="Genomic_DNA"/>
</dbReference>
<evidence type="ECO:0000256" key="2">
    <source>
        <dbReference type="SAM" id="Phobius"/>
    </source>
</evidence>
<feature type="region of interest" description="Disordered" evidence="1">
    <location>
        <begin position="392"/>
        <end position="445"/>
    </location>
</feature>
<protein>
    <recommendedName>
        <fullName evidence="5">ABC transporter permease</fullName>
    </recommendedName>
</protein>
<sequence length="445" mass="45923">MAYDEPSFRRRDTDPIVSGGLREDTRFGSDAGFGSASGGYQTGSFPVANEFREPDPMQTTQRRAVSPAALGDVFDDPTHGEPGRDRIAVHVAWEVVLLIAAGGLAFLLYREDASALRGAALDALLVSAAALGLLAVGASLALRAGVPNLALGPVAVAAGLHFAEQGDRGVVTAAGEAAVAAAILGALMAVVVVGFHVPGWAGTLAGTLVAIVYIQQRLAPVNLQGEWDPTEYALYLFGGVAALSVIGGLIGTIKPVRRAVGRFRPVGDPAVRRGGLAAALTAGTLILSTAFAAVAGILIAASTDGPVVPATGLEWTGLAIGAALLGGTSGFGRRGGILGTLLAVVLITVFLVYEDKMGWDISKFAIAAGVLVAGLVVTRLVETYGHPRSARDGYYDEEEWTPETTATPSAGWSQSDRQDSWSSLSAQPPAGRADQWDNDRWGTGR</sequence>
<feature type="transmembrane region" description="Helical" evidence="2">
    <location>
        <begin position="121"/>
        <end position="140"/>
    </location>
</feature>
<evidence type="ECO:0000256" key="1">
    <source>
        <dbReference type="SAM" id="MobiDB-lite"/>
    </source>
</evidence>
<reference evidence="3" key="1">
    <citation type="submission" date="2022-12" db="EMBL/GenBank/DDBJ databases">
        <title>New Phytohabitans aurantiacus sp. RD004123 nov., an actinomycete isolated from soil.</title>
        <authorList>
            <person name="Triningsih D.W."/>
            <person name="Harunari E."/>
            <person name="Igarashi Y."/>
        </authorList>
    </citation>
    <scope>NUCLEOTIDE SEQUENCE</scope>
    <source>
        <strain evidence="3">RD004123</strain>
    </source>
</reference>
<feature type="transmembrane region" description="Helical" evidence="2">
    <location>
        <begin position="87"/>
        <end position="109"/>
    </location>
</feature>
<name>A0ABQ5R9R5_9ACTN</name>
<gene>
    <name evidence="3" type="ORF">Pa4123_87900</name>
</gene>
<feature type="transmembrane region" description="Helical" evidence="2">
    <location>
        <begin position="335"/>
        <end position="352"/>
    </location>
</feature>
<keyword evidence="4" id="KW-1185">Reference proteome</keyword>
<feature type="transmembrane region" description="Helical" evidence="2">
    <location>
        <begin position="364"/>
        <end position="381"/>
    </location>
</feature>
<keyword evidence="2" id="KW-1133">Transmembrane helix</keyword>
<proteinExistence type="predicted"/>
<feature type="transmembrane region" description="Helical" evidence="2">
    <location>
        <begin position="307"/>
        <end position="328"/>
    </location>
</feature>
<feature type="compositionally biased region" description="Basic and acidic residues" evidence="1">
    <location>
        <begin position="434"/>
        <end position="445"/>
    </location>
</feature>
<comment type="caution">
    <text evidence="3">The sequence shown here is derived from an EMBL/GenBank/DDBJ whole genome shotgun (WGS) entry which is preliminary data.</text>
</comment>
<keyword evidence="2" id="KW-0472">Membrane</keyword>
<keyword evidence="2" id="KW-0812">Transmembrane</keyword>
<dbReference type="RefSeq" id="WP_281905785.1">
    <property type="nucleotide sequence ID" value="NZ_BSDI01000087.1"/>
</dbReference>
<feature type="compositionally biased region" description="Basic and acidic residues" evidence="1">
    <location>
        <begin position="1"/>
        <end position="14"/>
    </location>
</feature>
<accession>A0ABQ5R9R5</accession>
<evidence type="ECO:0008006" key="5">
    <source>
        <dbReference type="Google" id="ProtNLM"/>
    </source>
</evidence>